<keyword evidence="15" id="KW-1185">Reference proteome</keyword>
<evidence type="ECO:0000256" key="3">
    <source>
        <dbReference type="ARBA" id="ARBA00022448"/>
    </source>
</evidence>
<feature type="region of interest" description="Disordered" evidence="11">
    <location>
        <begin position="61"/>
        <end position="81"/>
    </location>
</feature>
<keyword evidence="6 12" id="KW-0472">Membrane</keyword>
<evidence type="ECO:0000256" key="11">
    <source>
        <dbReference type="SAM" id="MobiDB-lite"/>
    </source>
</evidence>
<organism evidence="14 15">
    <name type="scientific">Planoprotostelium fungivorum</name>
    <dbReference type="NCBI Taxonomy" id="1890364"/>
    <lineage>
        <taxon>Eukaryota</taxon>
        <taxon>Amoebozoa</taxon>
        <taxon>Evosea</taxon>
        <taxon>Variosea</taxon>
        <taxon>Cavosteliida</taxon>
        <taxon>Cavosteliaceae</taxon>
        <taxon>Planoprotostelium</taxon>
    </lineage>
</organism>
<feature type="region of interest" description="Disordered" evidence="11">
    <location>
        <begin position="1"/>
        <end position="22"/>
    </location>
</feature>
<dbReference type="EMBL" id="MDYQ01000110">
    <property type="protein sequence ID" value="PRP82128.1"/>
    <property type="molecule type" value="Genomic_DNA"/>
</dbReference>
<dbReference type="STRING" id="1890364.A0A2P6NDU3"/>
<evidence type="ECO:0000313" key="14">
    <source>
        <dbReference type="EMBL" id="PRP82128.1"/>
    </source>
</evidence>
<feature type="domain" description="SH3" evidence="13">
    <location>
        <begin position="338"/>
        <end position="398"/>
    </location>
</feature>
<keyword evidence="12" id="KW-0812">Transmembrane</keyword>
<name>A0A2P6NDU3_9EUKA</name>
<dbReference type="PANTHER" id="PTHR19332:SF1">
    <property type="entry name" value="PEROXISOMAL MEMBRANE PROTEIN PEX13"/>
    <property type="match status" value="1"/>
</dbReference>
<evidence type="ECO:0000256" key="10">
    <source>
        <dbReference type="PROSITE-ProRule" id="PRU00192"/>
    </source>
</evidence>
<dbReference type="SUPFAM" id="SSF50044">
    <property type="entry name" value="SH3-domain"/>
    <property type="match status" value="1"/>
</dbReference>
<accession>A0A2P6NDU3</accession>
<protein>
    <recommendedName>
        <fullName evidence="8">Peroxin-13</fullName>
    </recommendedName>
</protein>
<comment type="similarity">
    <text evidence="1">Belongs to the peroxin-13 family.</text>
</comment>
<evidence type="ECO:0000259" key="13">
    <source>
        <dbReference type="PROSITE" id="PS50002"/>
    </source>
</evidence>
<feature type="transmembrane region" description="Helical" evidence="12">
    <location>
        <begin position="292"/>
        <end position="311"/>
    </location>
</feature>
<evidence type="ECO:0000256" key="8">
    <source>
        <dbReference type="ARBA" id="ARBA00029693"/>
    </source>
</evidence>
<dbReference type="InterPro" id="IPR035463">
    <property type="entry name" value="Pex13"/>
</dbReference>
<proteinExistence type="inferred from homology"/>
<dbReference type="PROSITE" id="PS50002">
    <property type="entry name" value="SH3"/>
    <property type="match status" value="1"/>
</dbReference>
<dbReference type="GO" id="GO:0005778">
    <property type="term" value="C:peroxisomal membrane"/>
    <property type="evidence" value="ECO:0007669"/>
    <property type="project" value="UniProtKB-SubCell"/>
</dbReference>
<gene>
    <name evidence="14" type="ORF">PROFUN_10336</name>
</gene>
<sequence>MATATTAGRPKPWQGARGGAASSGAFQVSSSVANGRLAPDVPDVPGAASSAANAMHLRGSSATGSALSVPPRPGMASNSPYSSTMGSRYGGLGGSTYGSSYGSSYGGSSYGGSSYGGLGSSYGGGYGSSYGGGYGSRYGSSYGSSYGGMGGYGGYGMSRYGGGYGSGMGGYGGGGMMGEPGMLHSGLRHMDRFVTAVESFTSFSRLLDMNVDAMNGTLGSVMRFVDVAGEFFHILKTFAIVKLIMSPFSAFIRFILGTPRVKRVTHGGLKGNSFDVSEFQTATKGGWKPSSLIAIFFSIIGLPVVLAKIWSAIQQRRLMIREGLANGTYVEIKEGEEEECETAVAVQDFAPEGERELPLQKGETVKIIGQPFPDWWEGETSNGRRGLFPANFVNLPKR</sequence>
<dbReference type="PRINTS" id="PR00452">
    <property type="entry name" value="SH3DOMAIN"/>
</dbReference>
<dbReference type="Gene3D" id="2.30.30.40">
    <property type="entry name" value="SH3 Domains"/>
    <property type="match status" value="1"/>
</dbReference>
<keyword evidence="7" id="KW-0576">Peroxisome</keyword>
<dbReference type="GO" id="GO:1990429">
    <property type="term" value="C:peroxisomal importomer complex"/>
    <property type="evidence" value="ECO:0007669"/>
    <property type="project" value="TreeGrafter"/>
</dbReference>
<evidence type="ECO:0000256" key="2">
    <source>
        <dbReference type="ARBA" id="ARBA00022443"/>
    </source>
</evidence>
<dbReference type="Pfam" id="PF07653">
    <property type="entry name" value="SH3_2"/>
    <property type="match status" value="1"/>
</dbReference>
<evidence type="ECO:0000256" key="9">
    <source>
        <dbReference type="ARBA" id="ARBA00046271"/>
    </source>
</evidence>
<evidence type="ECO:0000313" key="15">
    <source>
        <dbReference type="Proteomes" id="UP000241769"/>
    </source>
</evidence>
<evidence type="ECO:0000256" key="5">
    <source>
        <dbReference type="ARBA" id="ARBA00023010"/>
    </source>
</evidence>
<reference evidence="14 15" key="1">
    <citation type="journal article" date="2018" name="Genome Biol. Evol.">
        <title>Multiple Roots of Fruiting Body Formation in Amoebozoa.</title>
        <authorList>
            <person name="Hillmann F."/>
            <person name="Forbes G."/>
            <person name="Novohradska S."/>
            <person name="Ferling I."/>
            <person name="Riege K."/>
            <person name="Groth M."/>
            <person name="Westermann M."/>
            <person name="Marz M."/>
            <person name="Spaller T."/>
            <person name="Winckler T."/>
            <person name="Schaap P."/>
            <person name="Glockner G."/>
        </authorList>
    </citation>
    <scope>NUCLEOTIDE SEQUENCE [LARGE SCALE GENOMIC DNA]</scope>
    <source>
        <strain evidence="14 15">Jena</strain>
    </source>
</reference>
<dbReference type="SMART" id="SM00326">
    <property type="entry name" value="SH3"/>
    <property type="match status" value="1"/>
</dbReference>
<keyword evidence="5" id="KW-0811">Translocation</keyword>
<keyword evidence="4" id="KW-0653">Protein transport</keyword>
<dbReference type="CDD" id="cd00174">
    <property type="entry name" value="SH3"/>
    <property type="match status" value="1"/>
</dbReference>
<comment type="caution">
    <text evidence="14">The sequence shown here is derived from an EMBL/GenBank/DDBJ whole genome shotgun (WGS) entry which is preliminary data.</text>
</comment>
<dbReference type="InParanoid" id="A0A2P6NDU3"/>
<keyword evidence="2 10" id="KW-0728">SH3 domain</keyword>
<dbReference type="OrthoDB" id="26539at2759"/>
<evidence type="ECO:0000256" key="12">
    <source>
        <dbReference type="SAM" id="Phobius"/>
    </source>
</evidence>
<dbReference type="PANTHER" id="PTHR19332">
    <property type="entry name" value="PEROXISOMAL MEMBRANE PROTEIN PEX13"/>
    <property type="match status" value="1"/>
</dbReference>
<keyword evidence="12" id="KW-1133">Transmembrane helix</keyword>
<evidence type="ECO:0000256" key="4">
    <source>
        <dbReference type="ARBA" id="ARBA00022927"/>
    </source>
</evidence>
<dbReference type="InterPro" id="IPR001452">
    <property type="entry name" value="SH3_domain"/>
</dbReference>
<evidence type="ECO:0000256" key="1">
    <source>
        <dbReference type="ARBA" id="ARBA00006033"/>
    </source>
</evidence>
<evidence type="ECO:0000256" key="6">
    <source>
        <dbReference type="ARBA" id="ARBA00023136"/>
    </source>
</evidence>
<evidence type="ECO:0000256" key="7">
    <source>
        <dbReference type="ARBA" id="ARBA00023140"/>
    </source>
</evidence>
<dbReference type="AlphaFoldDB" id="A0A2P6NDU3"/>
<dbReference type="InterPro" id="IPR036028">
    <property type="entry name" value="SH3-like_dom_sf"/>
</dbReference>
<keyword evidence="3" id="KW-0813">Transport</keyword>
<dbReference type="Proteomes" id="UP000241769">
    <property type="component" value="Unassembled WGS sequence"/>
</dbReference>
<comment type="subcellular location">
    <subcellularLocation>
        <location evidence="9">Peroxisome membrane</location>
    </subcellularLocation>
</comment>
<dbReference type="GO" id="GO:0016560">
    <property type="term" value="P:protein import into peroxisome matrix, docking"/>
    <property type="evidence" value="ECO:0007669"/>
    <property type="project" value="InterPro"/>
</dbReference>